<accession>A0A1Y2IZE5</accession>
<feature type="compositionally biased region" description="Acidic residues" evidence="1">
    <location>
        <begin position="1281"/>
        <end position="1292"/>
    </location>
</feature>
<feature type="compositionally biased region" description="Acidic residues" evidence="1">
    <location>
        <begin position="1225"/>
        <end position="1267"/>
    </location>
</feature>
<dbReference type="STRING" id="1353009.A0A1Y2IZE5"/>
<sequence>MGPSYRCLGCKSAFSEGRAYSQHLRQCKKHGKALGDVLTQRHAAELGSLREKREAKRQKLAMEQPTSFATKPDEFGLYRVYPVKPRRTPDSPTLDALCDGGTFSDPDALRAQPTPIPLSTLALDRPAYAPFANYSTFSLVYWQNNESNTKSNDQMGVLTELMQHPDFRPEDVAGFSASREVQRLDNYYEEGDRSILSPRDGWQHGTVKVRVPKEGVSYPSEDDAPEFAVDGAYYRSLVDIVDTAYRSPSVKDWEIIPSKLFWLHKTSEGLSRSRCASPSPSVDSTQSSDSSCSQTSTSSHTEGDPYGGERIYSESYHADAIWEEDARMRLQPREAGDPEDLEYAIAPVGLWSDSTHLTSFGSAKMWPIYAYILSQSKYERGRPSAFAAHHLAYIPSLPDSIQDWYTRVYMIAATAAVLTFLKRELMQQVLLLLMDDRFMYAYVHGLVIFCGDDIQRRMFIRFILYAADYPEKILLACLRYFARCPCPRCRINKDKIIEMGTANDIARRNWIRVDNTDLNHRINLTRRWIFEKGMPITSVYISRILDEMSITPTRSAFSTRLRPHGFNFYSLFVPDLLHEFELGVWKSIFTHLLRLLYAVGNDKIQAFNKRFRKIPTYGRSTIRKFSSNISEQAKLAARDYEARLKCVMPAIEGLIDGHRADDSIVLDLCFDSATWHALAKLREQTQKTLSGLDVFTVEIGKSVRVFSKETCARYITVELPREAAARGRRAAAMRSSTTLARRKEKIFNCTTYKFHALCDYPAAIRACGTTDNYSTQLGELEHKTVKRFYKRTNKINFAFQIAQHTRCAEKLRIIKARVDASHAIRLAATSSQPHAGLVDPSSHSAVTAASSTPADTHLEPEHVPHASPADHYYIADSQRENSELTEWLRSHAPHDPALKNFSQKLKDHVLCRIAQSTSTFHDGFTPAERARVVILGNKLYWHRVLRINYTTYDRRRSQDTVNPRTHPDILLLAPQEYSRLHKYWYARVLKIFHVNVRTIGGPFEDGPERMDVLFVRWLRLDGSAPGGFASKRLHRLEFVPDRPQDVDAEEAFGFVNPADVVRGAHLIPAFAHGRTTDYPGPSMARDVPGGQASSNLECADSDSLNTDYKYLYVNFFVDRDMFLRYYGGGIGHQGLEAAPTTAMDDENPDEEWRDMDEEDGMLNESGPDRARDSDEHDMDRVDASLRRPEEEEDLGATMSEALTEDDLLRLVPELSEGDEQHWDPNDDQTEDLDDEQDEDEPEADDDEYGEGEDEESGGEGSGDEAAEEQVLGVAGRGVGGDDLEEDGEDFVDEYELEGYAAL</sequence>
<dbReference type="Pfam" id="PF18759">
    <property type="entry name" value="Plavaka"/>
    <property type="match status" value="1"/>
</dbReference>
<protein>
    <submittedName>
        <fullName evidence="2">Uncharacterized protein</fullName>
    </submittedName>
</protein>
<feature type="region of interest" description="Disordered" evidence="1">
    <location>
        <begin position="832"/>
        <end position="865"/>
    </location>
</feature>
<reference evidence="2 3" key="1">
    <citation type="journal article" date="2015" name="Biotechnol. Biofuels">
        <title>Enhanced degradation of softwood versus hardwood by the white-rot fungus Pycnoporus coccineus.</title>
        <authorList>
            <person name="Couturier M."/>
            <person name="Navarro D."/>
            <person name="Chevret D."/>
            <person name="Henrissat B."/>
            <person name="Piumi F."/>
            <person name="Ruiz-Duenas F.J."/>
            <person name="Martinez A.T."/>
            <person name="Grigoriev I.V."/>
            <person name="Riley R."/>
            <person name="Lipzen A."/>
            <person name="Berrin J.G."/>
            <person name="Master E.R."/>
            <person name="Rosso M.N."/>
        </authorList>
    </citation>
    <scope>NUCLEOTIDE SEQUENCE [LARGE SCALE GENOMIC DNA]</scope>
    <source>
        <strain evidence="2 3">BRFM310</strain>
    </source>
</reference>
<feature type="region of interest" description="Disordered" evidence="1">
    <location>
        <begin position="271"/>
        <end position="309"/>
    </location>
</feature>
<dbReference type="OrthoDB" id="3208495at2759"/>
<evidence type="ECO:0000313" key="3">
    <source>
        <dbReference type="Proteomes" id="UP000193067"/>
    </source>
</evidence>
<evidence type="ECO:0000256" key="1">
    <source>
        <dbReference type="SAM" id="MobiDB-lite"/>
    </source>
</evidence>
<dbReference type="Proteomes" id="UP000193067">
    <property type="component" value="Unassembled WGS sequence"/>
</dbReference>
<feature type="region of interest" description="Disordered" evidence="1">
    <location>
        <begin position="1133"/>
        <end position="1292"/>
    </location>
</feature>
<feature type="compositionally biased region" description="Acidic residues" evidence="1">
    <location>
        <begin position="1143"/>
        <end position="1161"/>
    </location>
</feature>
<feature type="compositionally biased region" description="Low complexity" evidence="1">
    <location>
        <begin position="840"/>
        <end position="854"/>
    </location>
</feature>
<evidence type="ECO:0000313" key="2">
    <source>
        <dbReference type="EMBL" id="OSD06437.1"/>
    </source>
</evidence>
<organism evidence="2 3">
    <name type="scientific">Trametes coccinea (strain BRFM310)</name>
    <name type="common">Pycnoporus coccineus</name>
    <dbReference type="NCBI Taxonomy" id="1353009"/>
    <lineage>
        <taxon>Eukaryota</taxon>
        <taxon>Fungi</taxon>
        <taxon>Dikarya</taxon>
        <taxon>Basidiomycota</taxon>
        <taxon>Agaricomycotina</taxon>
        <taxon>Agaricomycetes</taxon>
        <taxon>Polyporales</taxon>
        <taxon>Polyporaceae</taxon>
        <taxon>Trametes</taxon>
    </lineage>
</organism>
<dbReference type="EMBL" id="KZ084090">
    <property type="protein sequence ID" value="OSD06437.1"/>
    <property type="molecule type" value="Genomic_DNA"/>
</dbReference>
<dbReference type="InterPro" id="IPR041078">
    <property type="entry name" value="Plavaka"/>
</dbReference>
<keyword evidence="3" id="KW-1185">Reference proteome</keyword>
<name>A0A1Y2IZE5_TRAC3</name>
<feature type="compositionally biased region" description="Basic and acidic residues" evidence="1">
    <location>
        <begin position="1166"/>
        <end position="1189"/>
    </location>
</feature>
<proteinExistence type="predicted"/>
<feature type="compositionally biased region" description="Low complexity" evidence="1">
    <location>
        <begin position="277"/>
        <end position="299"/>
    </location>
</feature>
<gene>
    <name evidence="2" type="ORF">PYCCODRAFT_1442622</name>
</gene>